<dbReference type="Pfam" id="PF00005">
    <property type="entry name" value="ABC_tran"/>
    <property type="match status" value="1"/>
</dbReference>
<dbReference type="GO" id="GO:0006635">
    <property type="term" value="P:fatty acid beta-oxidation"/>
    <property type="evidence" value="ECO:0007669"/>
    <property type="project" value="TreeGrafter"/>
</dbReference>
<sequence>MDADMSQTFSFDVRFAKRFVHILAVMRNGRTLSVISYLLFVTVLYETAAYNIGMITGSYYKALGNKDSHEFWTQTIKAVVLIVIIAMLKSTKEYISSTVYIEWRRSLTARLLVHYFRDRRYYDLNVSSERRKDNLDQRLTQDVDLFCKQLSLIIADLIVWPFLIAFYTYKTWVVIGYIGPLGCLIFFLCSTAINKGLISLVLHFVYLQQRAEGDYRFQHTRVRNEAESIAIQRGAAFELHKTRHLFHRLLAIQERLILRELGLKSSVYMFDYLGSIVSFIILSVPVFGGKYDNLFAADLSQLISQSTFMIMYLINCFTRLIDTATTFTAVGGTTHRIGEALEWLNVGGGGDRTLKPADSDDDFRHSTQLSHVNILEDSGDHFRPLSRSSDSKMYCQFTNVTIKVPDSDRVLISRLSFSANSQTRLLIAGESGTAKTSILRVLRGVWRETSGSVERYVPFDEPKMVLFLSQKPLLTTGSLLEQISYPLIPRLNGRQLDDHQVEQIKHYIDLLDLNSLLDRVGHELTRPVDWNWSVCLSPGEQQRLCFVRLFYHRPVLAVLDESTSAVSLAMERRVYEELQKLDIAYVSCGHRQSLEEYHRQVLRVTESQNMLDAAVNEYTIDEIMR</sequence>
<dbReference type="Gene3D" id="3.40.50.300">
    <property type="entry name" value="P-loop containing nucleotide triphosphate hydrolases"/>
    <property type="match status" value="1"/>
</dbReference>
<dbReference type="AlphaFoldDB" id="A0A7R9KW02"/>
<dbReference type="GO" id="GO:0005324">
    <property type="term" value="F:long-chain fatty acid transmembrane transporter activity"/>
    <property type="evidence" value="ECO:0007669"/>
    <property type="project" value="TreeGrafter"/>
</dbReference>
<dbReference type="PROSITE" id="PS50893">
    <property type="entry name" value="ABC_TRANSPORTER_2"/>
    <property type="match status" value="1"/>
</dbReference>
<evidence type="ECO:0000256" key="2">
    <source>
        <dbReference type="ARBA" id="ARBA00022448"/>
    </source>
</evidence>
<evidence type="ECO:0000256" key="1">
    <source>
        <dbReference type="ARBA" id="ARBA00008575"/>
    </source>
</evidence>
<dbReference type="Pfam" id="PF06472">
    <property type="entry name" value="ABC_membrane_2"/>
    <property type="match status" value="1"/>
</dbReference>
<feature type="domain" description="ABC transporter" evidence="7">
    <location>
        <begin position="395"/>
        <end position="623"/>
    </location>
</feature>
<dbReference type="PROSITE" id="PS50929">
    <property type="entry name" value="ABC_TM1F"/>
    <property type="match status" value="1"/>
</dbReference>
<feature type="transmembrane region" description="Helical" evidence="6">
    <location>
        <begin position="71"/>
        <end position="88"/>
    </location>
</feature>
<dbReference type="InterPro" id="IPR011527">
    <property type="entry name" value="ABC1_TM_dom"/>
</dbReference>
<keyword evidence="10" id="KW-1185">Reference proteome</keyword>
<name>A0A7R9KW02_9ACAR</name>
<dbReference type="PROSITE" id="PS00211">
    <property type="entry name" value="ABC_TRANSPORTER_1"/>
    <property type="match status" value="1"/>
</dbReference>
<proteinExistence type="inferred from homology"/>
<dbReference type="SUPFAM" id="SSF90123">
    <property type="entry name" value="ABC transporter transmembrane region"/>
    <property type="match status" value="1"/>
</dbReference>
<feature type="transmembrane region" description="Helical" evidence="6">
    <location>
        <begin position="34"/>
        <end position="59"/>
    </location>
</feature>
<dbReference type="InterPro" id="IPR050835">
    <property type="entry name" value="ABC_transporter_sub-D"/>
</dbReference>
<dbReference type="GO" id="GO:0005524">
    <property type="term" value="F:ATP binding"/>
    <property type="evidence" value="ECO:0007669"/>
    <property type="project" value="InterPro"/>
</dbReference>
<keyword evidence="4 6" id="KW-1133">Transmembrane helix</keyword>
<dbReference type="InterPro" id="IPR003439">
    <property type="entry name" value="ABC_transporter-like_ATP-bd"/>
</dbReference>
<reference evidence="9" key="1">
    <citation type="submission" date="2020-11" db="EMBL/GenBank/DDBJ databases">
        <authorList>
            <person name="Tran Van P."/>
        </authorList>
    </citation>
    <scope>NUCLEOTIDE SEQUENCE</scope>
</reference>
<dbReference type="GO" id="GO:0007031">
    <property type="term" value="P:peroxisome organization"/>
    <property type="evidence" value="ECO:0007669"/>
    <property type="project" value="TreeGrafter"/>
</dbReference>
<evidence type="ECO:0000259" key="7">
    <source>
        <dbReference type="PROSITE" id="PS50893"/>
    </source>
</evidence>
<dbReference type="GO" id="GO:0140359">
    <property type="term" value="F:ABC-type transporter activity"/>
    <property type="evidence" value="ECO:0007669"/>
    <property type="project" value="InterPro"/>
</dbReference>
<evidence type="ECO:0000256" key="6">
    <source>
        <dbReference type="SAM" id="Phobius"/>
    </source>
</evidence>
<accession>A0A7R9KW02</accession>
<protein>
    <recommendedName>
        <fullName evidence="11">ATP-binding cassette sub-family D member 4</fullName>
    </recommendedName>
</protein>
<organism evidence="9">
    <name type="scientific">Medioppia subpectinata</name>
    <dbReference type="NCBI Taxonomy" id="1979941"/>
    <lineage>
        <taxon>Eukaryota</taxon>
        <taxon>Metazoa</taxon>
        <taxon>Ecdysozoa</taxon>
        <taxon>Arthropoda</taxon>
        <taxon>Chelicerata</taxon>
        <taxon>Arachnida</taxon>
        <taxon>Acari</taxon>
        <taxon>Acariformes</taxon>
        <taxon>Sarcoptiformes</taxon>
        <taxon>Oribatida</taxon>
        <taxon>Brachypylina</taxon>
        <taxon>Oppioidea</taxon>
        <taxon>Oppiidae</taxon>
        <taxon>Medioppia</taxon>
    </lineage>
</organism>
<dbReference type="GO" id="GO:0042760">
    <property type="term" value="P:very long-chain fatty acid catabolic process"/>
    <property type="evidence" value="ECO:0007669"/>
    <property type="project" value="TreeGrafter"/>
</dbReference>
<evidence type="ECO:0000313" key="10">
    <source>
        <dbReference type="Proteomes" id="UP000759131"/>
    </source>
</evidence>
<dbReference type="EMBL" id="OC862284">
    <property type="protein sequence ID" value="CAD7630079.1"/>
    <property type="molecule type" value="Genomic_DNA"/>
</dbReference>
<comment type="similarity">
    <text evidence="1">Belongs to the ABC transporter superfamily. ABCD family. Peroxisomal fatty acyl CoA transporter (TC 3.A.1.203) subfamily.</text>
</comment>
<dbReference type="InterPro" id="IPR036640">
    <property type="entry name" value="ABC1_TM_sf"/>
</dbReference>
<dbReference type="SUPFAM" id="SSF52540">
    <property type="entry name" value="P-loop containing nucleoside triphosphate hydrolases"/>
    <property type="match status" value="1"/>
</dbReference>
<evidence type="ECO:0000256" key="4">
    <source>
        <dbReference type="ARBA" id="ARBA00022989"/>
    </source>
</evidence>
<keyword evidence="5 6" id="KW-0472">Membrane</keyword>
<keyword evidence="3 6" id="KW-0812">Transmembrane</keyword>
<feature type="transmembrane region" description="Helical" evidence="6">
    <location>
        <begin position="150"/>
        <end position="169"/>
    </location>
</feature>
<evidence type="ECO:0000256" key="5">
    <source>
        <dbReference type="ARBA" id="ARBA00023136"/>
    </source>
</evidence>
<gene>
    <name evidence="9" type="ORF">OSB1V03_LOCUS10492</name>
</gene>
<evidence type="ECO:0008006" key="11">
    <source>
        <dbReference type="Google" id="ProtNLM"/>
    </source>
</evidence>
<feature type="transmembrane region" description="Helical" evidence="6">
    <location>
        <begin position="294"/>
        <end position="314"/>
    </location>
</feature>
<dbReference type="OrthoDB" id="422637at2759"/>
<dbReference type="PANTHER" id="PTHR11384">
    <property type="entry name" value="ATP-BINDING CASSETTE, SUB-FAMILY D MEMBER"/>
    <property type="match status" value="1"/>
</dbReference>
<dbReference type="GO" id="GO:0016887">
    <property type="term" value="F:ATP hydrolysis activity"/>
    <property type="evidence" value="ECO:0007669"/>
    <property type="project" value="InterPro"/>
</dbReference>
<feature type="transmembrane region" description="Helical" evidence="6">
    <location>
        <begin position="175"/>
        <end position="207"/>
    </location>
</feature>
<dbReference type="PANTHER" id="PTHR11384:SF59">
    <property type="entry name" value="LYSOSOMAL COBALAMIN TRANSPORTER ABCD4"/>
    <property type="match status" value="1"/>
</dbReference>
<feature type="domain" description="ABC transmembrane type-1" evidence="8">
    <location>
        <begin position="62"/>
        <end position="325"/>
    </location>
</feature>
<dbReference type="InterPro" id="IPR027417">
    <property type="entry name" value="P-loop_NTPase"/>
</dbReference>
<feature type="transmembrane region" description="Helical" evidence="6">
    <location>
        <begin position="267"/>
        <end position="288"/>
    </location>
</feature>
<dbReference type="Gene3D" id="1.20.1560.10">
    <property type="entry name" value="ABC transporter type 1, transmembrane domain"/>
    <property type="match status" value="1"/>
</dbReference>
<evidence type="ECO:0000259" key="8">
    <source>
        <dbReference type="PROSITE" id="PS50929"/>
    </source>
</evidence>
<dbReference type="GO" id="GO:0005778">
    <property type="term" value="C:peroxisomal membrane"/>
    <property type="evidence" value="ECO:0007669"/>
    <property type="project" value="TreeGrafter"/>
</dbReference>
<dbReference type="InterPro" id="IPR017871">
    <property type="entry name" value="ABC_transporter-like_CS"/>
</dbReference>
<dbReference type="Proteomes" id="UP000759131">
    <property type="component" value="Unassembled WGS sequence"/>
</dbReference>
<keyword evidence="2" id="KW-0813">Transport</keyword>
<dbReference type="EMBL" id="CAJPIZ010007709">
    <property type="protein sequence ID" value="CAG2110509.1"/>
    <property type="molecule type" value="Genomic_DNA"/>
</dbReference>
<evidence type="ECO:0000256" key="3">
    <source>
        <dbReference type="ARBA" id="ARBA00022692"/>
    </source>
</evidence>
<evidence type="ECO:0000313" key="9">
    <source>
        <dbReference type="EMBL" id="CAD7630079.1"/>
    </source>
</evidence>
<dbReference type="GO" id="GO:0015910">
    <property type="term" value="P:long-chain fatty acid import into peroxisome"/>
    <property type="evidence" value="ECO:0007669"/>
    <property type="project" value="TreeGrafter"/>
</dbReference>